<dbReference type="Pfam" id="PF00047">
    <property type="entry name" value="ig"/>
    <property type="match status" value="1"/>
</dbReference>
<comment type="caution">
    <text evidence="12">The sequence shown here is derived from an EMBL/GenBank/DDBJ whole genome shotgun (WGS) entry which is preliminary data.</text>
</comment>
<dbReference type="FunFam" id="2.60.40.10:FF:000376">
    <property type="entry name" value="CLUMA_CG000981, isoform A"/>
    <property type="match status" value="1"/>
</dbReference>
<keyword evidence="13" id="KW-1185">Reference proteome</keyword>
<gene>
    <name evidence="12" type="ORF">FF38_06429</name>
</gene>
<feature type="compositionally biased region" description="Gly residues" evidence="9">
    <location>
        <begin position="381"/>
        <end position="393"/>
    </location>
</feature>
<dbReference type="GO" id="GO:0005886">
    <property type="term" value="C:plasma membrane"/>
    <property type="evidence" value="ECO:0007669"/>
    <property type="project" value="UniProtKB-SubCell"/>
</dbReference>
<dbReference type="InterPro" id="IPR013151">
    <property type="entry name" value="Immunoglobulin_dom"/>
</dbReference>
<dbReference type="SMART" id="SM00408">
    <property type="entry name" value="IGc2"/>
    <property type="match status" value="3"/>
</dbReference>
<dbReference type="STRING" id="7375.A0A0L0C9B6"/>
<dbReference type="EMBL" id="JRES01000741">
    <property type="protein sequence ID" value="KNC28830.1"/>
    <property type="molecule type" value="Genomic_DNA"/>
</dbReference>
<protein>
    <recommendedName>
        <fullName evidence="11">Ig-like domain-containing protein</fullName>
    </recommendedName>
</protein>
<evidence type="ECO:0000313" key="13">
    <source>
        <dbReference type="Proteomes" id="UP000037069"/>
    </source>
</evidence>
<dbReference type="SUPFAM" id="SSF48726">
    <property type="entry name" value="Immunoglobulin"/>
    <property type="match status" value="3"/>
</dbReference>
<evidence type="ECO:0000256" key="2">
    <source>
        <dbReference type="ARBA" id="ARBA00022475"/>
    </source>
</evidence>
<dbReference type="PANTHER" id="PTHR12231">
    <property type="entry name" value="CTX-RELATED TYPE I TRANSMEMBRANE PROTEIN"/>
    <property type="match status" value="1"/>
</dbReference>
<feature type="domain" description="Ig-like" evidence="11">
    <location>
        <begin position="21"/>
        <end position="115"/>
    </location>
</feature>
<dbReference type="InterPro" id="IPR007110">
    <property type="entry name" value="Ig-like_dom"/>
</dbReference>
<name>A0A0L0C9B6_LUCCU</name>
<evidence type="ECO:0000256" key="1">
    <source>
        <dbReference type="ARBA" id="ARBA00004236"/>
    </source>
</evidence>
<feature type="chain" id="PRO_5005536003" description="Ig-like domain-containing protein" evidence="10">
    <location>
        <begin position="19"/>
        <end position="655"/>
    </location>
</feature>
<evidence type="ECO:0000256" key="9">
    <source>
        <dbReference type="SAM" id="MobiDB-lite"/>
    </source>
</evidence>
<keyword evidence="6" id="KW-1015">Disulfide bond</keyword>
<dbReference type="Pfam" id="PF13927">
    <property type="entry name" value="Ig_3"/>
    <property type="match status" value="1"/>
</dbReference>
<dbReference type="PROSITE" id="PS50835">
    <property type="entry name" value="IG_LIKE"/>
    <property type="match status" value="3"/>
</dbReference>
<keyword evidence="4" id="KW-0677">Repeat</keyword>
<dbReference type="PANTHER" id="PTHR12231:SF255">
    <property type="entry name" value="DPR-INTERACTING PROTEIN ALPHA, ISOFORM A"/>
    <property type="match status" value="1"/>
</dbReference>
<dbReference type="InterPro" id="IPR036179">
    <property type="entry name" value="Ig-like_dom_sf"/>
</dbReference>
<evidence type="ECO:0000313" key="12">
    <source>
        <dbReference type="EMBL" id="KNC28830.1"/>
    </source>
</evidence>
<dbReference type="OrthoDB" id="10012075at2759"/>
<dbReference type="InterPro" id="IPR003599">
    <property type="entry name" value="Ig_sub"/>
</dbReference>
<sequence length="655" mass="73549">MMKITLILFLSVLKEISAFQPEFVESISNVSVPVGRDATFTCYVRHLGGYRVGWLKADTKAIQAIHENVITHNPRVTVSHLDQNTWNLHIRAVTEEDRGGYMCQLNTDPMKSQIGFLDVVIPPDFVSEDTSSDVIVPEGSSVKLTCRARGYPEPIVTWRREDGNEIVLKDSVGTKTMVSSYRGEVLKLTKISRNEMGSYLCIASNGVPPSVSKRISLIHPVIQVPNQLVGAPLGTDVQIECHVEASPKSINYWIKDTGEMIVSSSKYHVQENSKSMYETKMTLIVRKFQKEDVGSYRCIAKNSLGEVDSSIRLYEIPGPSRKTPVNKHGSNADADTNDILKQKQLRVTYQPDDEDLYGSAEDFDDSDLPLPPLTPNVYYTSGGGGGGGGGAGGSANNAANSNSHHHKHGTHKPHSLDSVNGGRHHYNTMGNSFEFGANGVGGGINGLPGVISNSNVVTRKPTYYSKTEVRSGAMDNNDITSSAAASGRLYHQPVQKLSIALADWPLWCCHCCCFSFWSFQRHWPYLIFNHNILLEFIIIHNNYNNKSSSSNNCKSTSNNSNYNNDDNTINYVNNIDNVQFCTAVRKINKNPKQKKNEKNKSYKKNSTFLRKVPESFYFLKKISYFLENCWKTSHFYRKFLEIFYRKFLEIFYRKF</sequence>
<organism evidence="12 13">
    <name type="scientific">Lucilia cuprina</name>
    <name type="common">Green bottle fly</name>
    <name type="synonym">Australian sheep blowfly</name>
    <dbReference type="NCBI Taxonomy" id="7375"/>
    <lineage>
        <taxon>Eukaryota</taxon>
        <taxon>Metazoa</taxon>
        <taxon>Ecdysozoa</taxon>
        <taxon>Arthropoda</taxon>
        <taxon>Hexapoda</taxon>
        <taxon>Insecta</taxon>
        <taxon>Pterygota</taxon>
        <taxon>Neoptera</taxon>
        <taxon>Endopterygota</taxon>
        <taxon>Diptera</taxon>
        <taxon>Brachycera</taxon>
        <taxon>Muscomorpha</taxon>
        <taxon>Oestroidea</taxon>
        <taxon>Calliphoridae</taxon>
        <taxon>Luciliinae</taxon>
        <taxon>Lucilia</taxon>
    </lineage>
</organism>
<dbReference type="FunFam" id="2.60.40.10:FF:000328">
    <property type="entry name" value="CLUMA_CG000981, isoform A"/>
    <property type="match status" value="1"/>
</dbReference>
<accession>A0A0L0C9B6</accession>
<keyword evidence="2" id="KW-1003">Cell membrane</keyword>
<evidence type="ECO:0000256" key="10">
    <source>
        <dbReference type="SAM" id="SignalP"/>
    </source>
</evidence>
<dbReference type="SMART" id="SM00409">
    <property type="entry name" value="IG"/>
    <property type="match status" value="3"/>
</dbReference>
<dbReference type="InterPro" id="IPR013783">
    <property type="entry name" value="Ig-like_fold"/>
</dbReference>
<dbReference type="Proteomes" id="UP000037069">
    <property type="component" value="Unassembled WGS sequence"/>
</dbReference>
<evidence type="ECO:0000256" key="4">
    <source>
        <dbReference type="ARBA" id="ARBA00022737"/>
    </source>
</evidence>
<reference evidence="12 13" key="1">
    <citation type="journal article" date="2015" name="Nat. Commun.">
        <title>Lucilia cuprina genome unlocks parasitic fly biology to underpin future interventions.</title>
        <authorList>
            <person name="Anstead C.A."/>
            <person name="Korhonen P.K."/>
            <person name="Young N.D."/>
            <person name="Hall R.S."/>
            <person name="Jex A.R."/>
            <person name="Murali S.C."/>
            <person name="Hughes D.S."/>
            <person name="Lee S.F."/>
            <person name="Perry T."/>
            <person name="Stroehlein A.J."/>
            <person name="Ansell B.R."/>
            <person name="Breugelmans B."/>
            <person name="Hofmann A."/>
            <person name="Qu J."/>
            <person name="Dugan S."/>
            <person name="Lee S.L."/>
            <person name="Chao H."/>
            <person name="Dinh H."/>
            <person name="Han Y."/>
            <person name="Doddapaneni H.V."/>
            <person name="Worley K.C."/>
            <person name="Muzny D.M."/>
            <person name="Ioannidis P."/>
            <person name="Waterhouse R.M."/>
            <person name="Zdobnov E.M."/>
            <person name="James P.J."/>
            <person name="Bagnall N.H."/>
            <person name="Kotze A.C."/>
            <person name="Gibbs R.A."/>
            <person name="Richards S."/>
            <person name="Batterham P."/>
            <person name="Gasser R.B."/>
        </authorList>
    </citation>
    <scope>NUCLEOTIDE SEQUENCE [LARGE SCALE GENOMIC DNA]</scope>
    <source>
        <strain evidence="12 13">LS</strain>
        <tissue evidence="12">Full body</tissue>
    </source>
</reference>
<feature type="compositionally biased region" description="Basic residues" evidence="9">
    <location>
        <begin position="403"/>
        <end position="413"/>
    </location>
</feature>
<dbReference type="Gene3D" id="2.60.40.10">
    <property type="entry name" value="Immunoglobulins"/>
    <property type="match status" value="3"/>
</dbReference>
<evidence type="ECO:0000256" key="8">
    <source>
        <dbReference type="ARBA" id="ARBA00023319"/>
    </source>
</evidence>
<comment type="subcellular location">
    <subcellularLocation>
        <location evidence="1">Cell membrane</location>
    </subcellularLocation>
</comment>
<feature type="region of interest" description="Disordered" evidence="9">
    <location>
        <begin position="377"/>
        <end position="423"/>
    </location>
</feature>
<evidence type="ECO:0000256" key="3">
    <source>
        <dbReference type="ARBA" id="ARBA00022729"/>
    </source>
</evidence>
<evidence type="ECO:0000256" key="7">
    <source>
        <dbReference type="ARBA" id="ARBA00023180"/>
    </source>
</evidence>
<dbReference type="InterPro" id="IPR051170">
    <property type="entry name" value="Neural/epithelial_adhesion"/>
</dbReference>
<keyword evidence="7" id="KW-0325">Glycoprotein</keyword>
<keyword evidence="8" id="KW-0393">Immunoglobulin domain</keyword>
<feature type="domain" description="Ig-like" evidence="11">
    <location>
        <begin position="220"/>
        <end position="314"/>
    </location>
</feature>
<feature type="signal peptide" evidence="10">
    <location>
        <begin position="1"/>
        <end position="18"/>
    </location>
</feature>
<proteinExistence type="predicted"/>
<dbReference type="AlphaFoldDB" id="A0A0L0C9B6"/>
<keyword evidence="5" id="KW-0472">Membrane</keyword>
<evidence type="ECO:0000256" key="6">
    <source>
        <dbReference type="ARBA" id="ARBA00023157"/>
    </source>
</evidence>
<feature type="region of interest" description="Disordered" evidence="9">
    <location>
        <begin position="318"/>
        <end position="342"/>
    </location>
</feature>
<dbReference type="GO" id="GO:0043005">
    <property type="term" value="C:neuron projection"/>
    <property type="evidence" value="ECO:0007669"/>
    <property type="project" value="TreeGrafter"/>
</dbReference>
<keyword evidence="3 10" id="KW-0732">Signal</keyword>
<dbReference type="Pfam" id="PF07679">
    <property type="entry name" value="I-set"/>
    <property type="match status" value="1"/>
</dbReference>
<dbReference type="InterPro" id="IPR003598">
    <property type="entry name" value="Ig_sub2"/>
</dbReference>
<evidence type="ECO:0000256" key="5">
    <source>
        <dbReference type="ARBA" id="ARBA00023136"/>
    </source>
</evidence>
<evidence type="ECO:0000259" key="11">
    <source>
        <dbReference type="PROSITE" id="PS50835"/>
    </source>
</evidence>
<dbReference type="InterPro" id="IPR013098">
    <property type="entry name" value="Ig_I-set"/>
</dbReference>
<feature type="domain" description="Ig-like" evidence="11">
    <location>
        <begin position="123"/>
        <end position="216"/>
    </location>
</feature>